<gene>
    <name evidence="2" type="ORF">H0H81_008623</name>
</gene>
<keyword evidence="3" id="KW-1185">Reference proteome</keyword>
<comment type="caution">
    <text evidence="2">The sequence shown here is derived from an EMBL/GenBank/DDBJ whole genome shotgun (WGS) entry which is preliminary data.</text>
</comment>
<evidence type="ECO:0000313" key="3">
    <source>
        <dbReference type="Proteomes" id="UP000717328"/>
    </source>
</evidence>
<accession>A0A9P7G8Z1</accession>
<organism evidence="2 3">
    <name type="scientific">Sphagnurus paluster</name>
    <dbReference type="NCBI Taxonomy" id="117069"/>
    <lineage>
        <taxon>Eukaryota</taxon>
        <taxon>Fungi</taxon>
        <taxon>Dikarya</taxon>
        <taxon>Basidiomycota</taxon>
        <taxon>Agaricomycotina</taxon>
        <taxon>Agaricomycetes</taxon>
        <taxon>Agaricomycetidae</taxon>
        <taxon>Agaricales</taxon>
        <taxon>Tricholomatineae</taxon>
        <taxon>Lyophyllaceae</taxon>
        <taxon>Sphagnurus</taxon>
    </lineage>
</organism>
<evidence type="ECO:0000313" key="2">
    <source>
        <dbReference type="EMBL" id="KAG5646089.1"/>
    </source>
</evidence>
<feature type="compositionally biased region" description="Polar residues" evidence="1">
    <location>
        <begin position="1"/>
        <end position="14"/>
    </location>
</feature>
<feature type="non-terminal residue" evidence="2">
    <location>
        <position position="171"/>
    </location>
</feature>
<dbReference type="Proteomes" id="UP000717328">
    <property type="component" value="Unassembled WGS sequence"/>
</dbReference>
<name>A0A9P7G8Z1_9AGAR</name>
<proteinExistence type="predicted"/>
<dbReference type="EMBL" id="JABCKI010002416">
    <property type="protein sequence ID" value="KAG5646089.1"/>
    <property type="molecule type" value="Genomic_DNA"/>
</dbReference>
<feature type="region of interest" description="Disordered" evidence="1">
    <location>
        <begin position="1"/>
        <end position="22"/>
    </location>
</feature>
<reference evidence="2" key="1">
    <citation type="submission" date="2021-02" db="EMBL/GenBank/DDBJ databases">
        <authorList>
            <person name="Nieuwenhuis M."/>
            <person name="Van De Peppel L.J.J."/>
        </authorList>
    </citation>
    <scope>NUCLEOTIDE SEQUENCE</scope>
    <source>
        <strain evidence="2">D49</strain>
    </source>
</reference>
<dbReference type="AlphaFoldDB" id="A0A9P7G8Z1"/>
<protein>
    <submittedName>
        <fullName evidence="2">Uncharacterized protein</fullName>
    </submittedName>
</protein>
<reference evidence="2" key="2">
    <citation type="submission" date="2021-10" db="EMBL/GenBank/DDBJ databases">
        <title>Phylogenomics reveals ancestral predisposition of the termite-cultivated fungus Termitomyces towards a domesticated lifestyle.</title>
        <authorList>
            <person name="Auxier B."/>
            <person name="Grum-Grzhimaylo A."/>
            <person name="Cardenas M.E."/>
            <person name="Lodge J.D."/>
            <person name="Laessoe T."/>
            <person name="Pedersen O."/>
            <person name="Smith M.E."/>
            <person name="Kuyper T.W."/>
            <person name="Franco-Molano E.A."/>
            <person name="Baroni T.J."/>
            <person name="Aanen D.K."/>
        </authorList>
    </citation>
    <scope>NUCLEOTIDE SEQUENCE</scope>
    <source>
        <strain evidence="2">D49</strain>
    </source>
</reference>
<evidence type="ECO:0000256" key="1">
    <source>
        <dbReference type="SAM" id="MobiDB-lite"/>
    </source>
</evidence>
<sequence>MELGTINTHTQHGSYVQGDRGPRPTTHQWYSRFWASFVDAWQQMWTRPLAVPDPSFPSVRLLLHSVRPQTIQEDLDRTLDDIDAQLEEESLHPGTSISASLTRFVCVHQLGRWTDVAVRMYSIRTRADALRRRTEAAVCSPMREVQAILLGLPYEIALCLAEARALGARIH</sequence>